<dbReference type="Pfam" id="PF13560">
    <property type="entry name" value="HTH_31"/>
    <property type="match status" value="1"/>
</dbReference>
<dbReference type="SMART" id="SM00530">
    <property type="entry name" value="HTH_XRE"/>
    <property type="match status" value="1"/>
</dbReference>
<evidence type="ECO:0000313" key="3">
    <source>
        <dbReference type="Proteomes" id="UP000617734"/>
    </source>
</evidence>
<dbReference type="Proteomes" id="UP000617734">
    <property type="component" value="Unassembled WGS sequence"/>
</dbReference>
<dbReference type="AlphaFoldDB" id="A0A919KSQ4"/>
<keyword evidence="3" id="KW-1185">Reference proteome</keyword>
<protein>
    <submittedName>
        <fullName evidence="2">Transcriptional regulator</fullName>
    </submittedName>
</protein>
<dbReference type="Pfam" id="PF19054">
    <property type="entry name" value="DUF5753"/>
    <property type="match status" value="1"/>
</dbReference>
<name>A0A919KSQ4_9ACTN</name>
<dbReference type="CDD" id="cd00093">
    <property type="entry name" value="HTH_XRE"/>
    <property type="match status" value="1"/>
</dbReference>
<reference evidence="2" key="2">
    <citation type="submission" date="2020-09" db="EMBL/GenBank/DDBJ databases">
        <authorList>
            <person name="Sun Q."/>
            <person name="Ohkuma M."/>
        </authorList>
    </citation>
    <scope>NUCLEOTIDE SEQUENCE</scope>
    <source>
        <strain evidence="2">JCM 4646</strain>
    </source>
</reference>
<sequence>MVFKGRDLHPERSARDLYGAEIRRHRLRADGMSLARLAAILNFSKAHLSRIETAESAPPRGLSEKLDAVFGTEGLFIGLYPLARAQEFPDKYRRFMELAAQALIHESCTITVPGLLQTPDFARASLRSGDPHATEQEIEDKLTARLNHQRRVHGDAPARYWFILDEAALRRPVGGPSTTVMQLAALLDAGRPSHVTIQVLPFSAGEHGEMGGSLTLLTLPTRATVAYLEGSRSGVLEDDPEKVAKLRESYDLLRAQALSPRDSAVMIRAAMEEHERHAT</sequence>
<proteinExistence type="predicted"/>
<accession>A0A919KSQ4</accession>
<dbReference type="RefSeq" id="WP_190211460.1">
    <property type="nucleotide sequence ID" value="NZ_BNBO01000015.1"/>
</dbReference>
<comment type="caution">
    <text evidence="2">The sequence shown here is derived from an EMBL/GenBank/DDBJ whole genome shotgun (WGS) entry which is preliminary data.</text>
</comment>
<dbReference type="InterPro" id="IPR001387">
    <property type="entry name" value="Cro/C1-type_HTH"/>
</dbReference>
<feature type="domain" description="HTH cro/C1-type" evidence="1">
    <location>
        <begin position="22"/>
        <end position="77"/>
    </location>
</feature>
<evidence type="ECO:0000259" key="1">
    <source>
        <dbReference type="PROSITE" id="PS50943"/>
    </source>
</evidence>
<dbReference type="SUPFAM" id="SSF47413">
    <property type="entry name" value="lambda repressor-like DNA-binding domains"/>
    <property type="match status" value="1"/>
</dbReference>
<reference evidence="2" key="1">
    <citation type="journal article" date="2014" name="Int. J. Syst. Evol. Microbiol.">
        <title>Complete genome sequence of Corynebacterium casei LMG S-19264T (=DSM 44701T), isolated from a smear-ripened cheese.</title>
        <authorList>
            <consortium name="US DOE Joint Genome Institute (JGI-PGF)"/>
            <person name="Walter F."/>
            <person name="Albersmeier A."/>
            <person name="Kalinowski J."/>
            <person name="Ruckert C."/>
        </authorList>
    </citation>
    <scope>NUCLEOTIDE SEQUENCE</scope>
    <source>
        <strain evidence="2">JCM 4646</strain>
    </source>
</reference>
<organism evidence="2 3">
    <name type="scientific">Kitasatospora indigofera</name>
    <dbReference type="NCBI Taxonomy" id="67307"/>
    <lineage>
        <taxon>Bacteria</taxon>
        <taxon>Bacillati</taxon>
        <taxon>Actinomycetota</taxon>
        <taxon>Actinomycetes</taxon>
        <taxon>Kitasatosporales</taxon>
        <taxon>Streptomycetaceae</taxon>
        <taxon>Kitasatospora</taxon>
    </lineage>
</organism>
<dbReference type="GeneID" id="95353592"/>
<gene>
    <name evidence="2" type="ORF">GCM10018781_31520</name>
</gene>
<dbReference type="PROSITE" id="PS50943">
    <property type="entry name" value="HTH_CROC1"/>
    <property type="match status" value="1"/>
</dbReference>
<evidence type="ECO:0000313" key="2">
    <source>
        <dbReference type="EMBL" id="GHH71022.1"/>
    </source>
</evidence>
<dbReference type="InterPro" id="IPR010982">
    <property type="entry name" value="Lambda_DNA-bd_dom_sf"/>
</dbReference>
<dbReference type="InterPro" id="IPR043917">
    <property type="entry name" value="DUF5753"/>
</dbReference>
<dbReference type="Gene3D" id="1.10.260.40">
    <property type="entry name" value="lambda repressor-like DNA-binding domains"/>
    <property type="match status" value="1"/>
</dbReference>
<dbReference type="GO" id="GO:0003677">
    <property type="term" value="F:DNA binding"/>
    <property type="evidence" value="ECO:0007669"/>
    <property type="project" value="InterPro"/>
</dbReference>
<dbReference type="EMBL" id="BNBO01000015">
    <property type="protein sequence ID" value="GHH71022.1"/>
    <property type="molecule type" value="Genomic_DNA"/>
</dbReference>